<dbReference type="OrthoDB" id="3353407at2759"/>
<keyword evidence="6" id="KW-1185">Reference proteome</keyword>
<dbReference type="CDD" id="cd01770">
    <property type="entry name" value="UBX_UBXN2"/>
    <property type="match status" value="1"/>
</dbReference>
<keyword evidence="1" id="KW-0833">Ubl conjugation pathway</keyword>
<organism evidence="5 6">
    <name type="scientific">Curvularia clavata</name>
    <dbReference type="NCBI Taxonomy" id="95742"/>
    <lineage>
        <taxon>Eukaryota</taxon>
        <taxon>Fungi</taxon>
        <taxon>Dikarya</taxon>
        <taxon>Ascomycota</taxon>
        <taxon>Pezizomycotina</taxon>
        <taxon>Dothideomycetes</taxon>
        <taxon>Pleosporomycetidae</taxon>
        <taxon>Pleosporales</taxon>
        <taxon>Pleosporineae</taxon>
        <taxon>Pleosporaceae</taxon>
        <taxon>Curvularia</taxon>
    </lineage>
</organism>
<proteinExistence type="predicted"/>
<dbReference type="InterPro" id="IPR036241">
    <property type="entry name" value="NSFL1C_SEP_dom_sf"/>
</dbReference>
<dbReference type="CDD" id="cd14348">
    <property type="entry name" value="UBA_p47"/>
    <property type="match status" value="1"/>
</dbReference>
<dbReference type="InterPro" id="IPR012989">
    <property type="entry name" value="SEP_domain"/>
</dbReference>
<dbReference type="Gene3D" id="3.30.420.210">
    <property type="entry name" value="SEP domain"/>
    <property type="match status" value="1"/>
</dbReference>
<feature type="compositionally biased region" description="Polar residues" evidence="2">
    <location>
        <begin position="163"/>
        <end position="178"/>
    </location>
</feature>
<evidence type="ECO:0000313" key="5">
    <source>
        <dbReference type="EMBL" id="USP72862.1"/>
    </source>
</evidence>
<dbReference type="Gene3D" id="1.10.8.10">
    <property type="entry name" value="DNA helicase RuvA subunit, C-terminal domain"/>
    <property type="match status" value="1"/>
</dbReference>
<dbReference type="Pfam" id="PF00789">
    <property type="entry name" value="UBX"/>
    <property type="match status" value="1"/>
</dbReference>
<evidence type="ECO:0000256" key="2">
    <source>
        <dbReference type="SAM" id="MobiDB-lite"/>
    </source>
</evidence>
<dbReference type="SUPFAM" id="SSF46934">
    <property type="entry name" value="UBA-like"/>
    <property type="match status" value="1"/>
</dbReference>
<feature type="region of interest" description="Disordered" evidence="2">
    <location>
        <begin position="292"/>
        <end position="353"/>
    </location>
</feature>
<sequence length="1207" mass="135803">MSEAAPDRDAQIAQLASLTGLDAATAERYLNAANGDLTLAASLFFDQTAEQQEADSEPDDDMADDDSTNPSQNPPPPSGGGRTLGGAHVPSPAPAAASSSSSQRPAGRGQPTQRGVAGARTLRDLQSSGGGHGHAHDDDDDDDHSPEDDNQDFFAGGEKSGLAVQNPNQSNPRDQINNILKRARQNAPRPGGDDEQPATSHFRGTGTTLGGDDAPSRIIPDPNANMPAPPPRAHRELHLWRDGFSVDDGDLYRYDDPANARTLEMINTGHAPLHILNVEHGQEVDVEVHAHKDEDYKKPKKKYVPFSGTGNRLGSPTPGSSSAAAAMPAASSSSTGASTSAASGQPTVEVDASQPTLTLQVRLGDGTRLTSRFNTTHTIGDVYDFVGRASTASQGREWALMTTFPSKELTDKAQALGDIAEFKRGGVVVQKWKHPAEQELLHESKEPQTNSEDAWQHALPKPAASPSPAQSQQATSAAKVIPPPMQASHTPAPESKPTKALPPWVTAPSRTGSFIPPTPQPTNMKEYLKKMLKWPRPSWDGHWPPFQDYVDKAYDPNRWEQFDMDDRIYQAGHDKLNETNAADPIAYKPFPKYNTPEWKKKWHGEHVACLGPRGIPLNISTDDEVQVYRGLPEGFPPVYAGGYDVIGLDEDVCFDRYSRYGPYGYGDDEFPEVVKDWKAPQLVPEWSEVNWGELQADCLERNKERYRPEARSKFVKIPSTVLPEPAAASSAFAIPTDTSRSNLEVREEPEKKYHHRTAVLIRAWTGYKYEENDITAIRAMVSELSLQSGGEYQVYLYVHVKDRSLAIFDDQELYDRVLRENVPEELQDIAVLWSESIFPQWYPKVMDWQVYWQQFMCLQWFSLTHPEFDYIWNWETDARYTGHHYHFFEKISEFADKQPRKLLWERNKRYYLPSIHGDYQSFVENTHKDVLNASANSLIPPPVWGPRPWARADPPQKPLGPTPPTTMEEDNFEWGVAEPADFITLLPMWDPRNTTWSYKDKIWNYLPNIRPIFTPEDGQADWFTHPDFEQIDRRTFINTVVRFSKKMLQAMHEENLVGRSMQAEMWPSTVALQHGLKAVYAPHPIFTDRHWPTGYTSAIFDTASSVDPDTGEALESRQGAWTEEADSPYNHDREFNFSGWSWYYASRFPRNLYRRWLNWPIVKQNWGEEEEIDGGPGWDGALEQKRMCMPGILLHPVKRMAKHEPKP</sequence>
<dbReference type="FunFam" id="3.30.420.210:FF:000002">
    <property type="entry name" value="UBX domain-containing protein 1"/>
    <property type="match status" value="1"/>
</dbReference>
<evidence type="ECO:0000313" key="6">
    <source>
        <dbReference type="Proteomes" id="UP001056012"/>
    </source>
</evidence>
<feature type="compositionally biased region" description="Acidic residues" evidence="2">
    <location>
        <begin position="52"/>
        <end position="67"/>
    </location>
</feature>
<feature type="compositionally biased region" description="Low complexity" evidence="2">
    <location>
        <begin position="462"/>
        <end position="478"/>
    </location>
</feature>
<feature type="region of interest" description="Disordered" evidence="2">
    <location>
        <begin position="443"/>
        <end position="503"/>
    </location>
</feature>
<feature type="domain" description="UBX" evidence="3">
    <location>
        <begin position="352"/>
        <end position="429"/>
    </location>
</feature>
<dbReference type="InterPro" id="IPR021822">
    <property type="entry name" value="DUF3405"/>
</dbReference>
<evidence type="ECO:0000259" key="4">
    <source>
        <dbReference type="PROSITE" id="PS51399"/>
    </source>
</evidence>
<dbReference type="PROSITE" id="PS51399">
    <property type="entry name" value="SEP"/>
    <property type="match status" value="1"/>
</dbReference>
<dbReference type="Pfam" id="PF14555">
    <property type="entry name" value="UBA_4"/>
    <property type="match status" value="1"/>
</dbReference>
<dbReference type="PANTHER" id="PTHR36205">
    <property type="entry name" value="CHROMOSOME 19, WHOLE GENOME SHOTGUN SEQUENCE"/>
    <property type="match status" value="1"/>
</dbReference>
<dbReference type="SUPFAM" id="SSF102848">
    <property type="entry name" value="NSFL1 (p97 ATPase) cofactor p47, SEP domain"/>
    <property type="match status" value="1"/>
</dbReference>
<gene>
    <name evidence="5" type="ORF">yc1106_00136</name>
</gene>
<evidence type="ECO:0000259" key="3">
    <source>
        <dbReference type="PROSITE" id="PS50033"/>
    </source>
</evidence>
<protein>
    <submittedName>
        <fullName evidence="5">Uncharacterized protein</fullName>
    </submittedName>
</protein>
<dbReference type="PANTHER" id="PTHR36205:SF2">
    <property type="entry name" value="MAJOR FACILITATOR SUPERFAMILY TRANSPORTER"/>
    <property type="match status" value="1"/>
</dbReference>
<dbReference type="VEuPathDB" id="FungiDB:yc1106_00136"/>
<dbReference type="InterPro" id="IPR029071">
    <property type="entry name" value="Ubiquitin-like_domsf"/>
</dbReference>
<dbReference type="PROSITE" id="PS50033">
    <property type="entry name" value="UBX"/>
    <property type="match status" value="1"/>
</dbReference>
<feature type="domain" description="SEP" evidence="4">
    <location>
        <begin position="232"/>
        <end position="297"/>
    </location>
</feature>
<evidence type="ECO:0000256" key="1">
    <source>
        <dbReference type="ARBA" id="ARBA00022786"/>
    </source>
</evidence>
<dbReference type="SUPFAM" id="SSF54236">
    <property type="entry name" value="Ubiquitin-like"/>
    <property type="match status" value="1"/>
</dbReference>
<dbReference type="Pfam" id="PF08059">
    <property type="entry name" value="SEP"/>
    <property type="match status" value="1"/>
</dbReference>
<dbReference type="Proteomes" id="UP001056012">
    <property type="component" value="Chromosome 1"/>
</dbReference>
<dbReference type="AlphaFoldDB" id="A0A9Q9DN56"/>
<feature type="compositionally biased region" description="Acidic residues" evidence="2">
    <location>
        <begin position="138"/>
        <end position="151"/>
    </location>
</feature>
<accession>A0A9Q9DN56</accession>
<feature type="compositionally biased region" description="Low complexity" evidence="2">
    <location>
        <begin position="314"/>
        <end position="347"/>
    </location>
</feature>
<reference evidence="5" key="1">
    <citation type="submission" date="2021-12" db="EMBL/GenBank/DDBJ databases">
        <title>Curvularia clavata genome.</title>
        <authorList>
            <person name="Cao Y."/>
        </authorList>
    </citation>
    <scope>NUCLEOTIDE SEQUENCE</scope>
    <source>
        <strain evidence="5">Yc1106</strain>
    </source>
</reference>
<dbReference type="SMART" id="SM00166">
    <property type="entry name" value="UBX"/>
    <property type="match status" value="1"/>
</dbReference>
<dbReference type="EMBL" id="CP089274">
    <property type="protein sequence ID" value="USP72862.1"/>
    <property type="molecule type" value="Genomic_DNA"/>
</dbReference>
<dbReference type="InterPro" id="IPR009060">
    <property type="entry name" value="UBA-like_sf"/>
</dbReference>
<feature type="region of interest" description="Disordered" evidence="2">
    <location>
        <begin position="44"/>
        <end position="213"/>
    </location>
</feature>
<dbReference type="Gene3D" id="3.10.20.90">
    <property type="entry name" value="Phosphatidylinositol 3-kinase Catalytic Subunit, Chain A, domain 1"/>
    <property type="match status" value="1"/>
</dbReference>
<dbReference type="FunFam" id="3.10.20.90:FF:000179">
    <property type="entry name" value="Plant UBX domain-containing protein 4"/>
    <property type="match status" value="1"/>
</dbReference>
<dbReference type="GO" id="GO:0043161">
    <property type="term" value="P:proteasome-mediated ubiquitin-dependent protein catabolic process"/>
    <property type="evidence" value="ECO:0007669"/>
    <property type="project" value="UniProtKB-ARBA"/>
</dbReference>
<name>A0A9Q9DN56_CURCL</name>
<dbReference type="InterPro" id="IPR001012">
    <property type="entry name" value="UBX_dom"/>
</dbReference>
<dbReference type="Pfam" id="PF11885">
    <property type="entry name" value="DUF3405"/>
    <property type="match status" value="1"/>
</dbReference>
<dbReference type="SMART" id="SM00553">
    <property type="entry name" value="SEP"/>
    <property type="match status" value="1"/>
</dbReference>